<reference evidence="1" key="1">
    <citation type="submission" date="2019-12" db="EMBL/GenBank/DDBJ databases">
        <authorList>
            <person name="Scholes J."/>
        </authorList>
    </citation>
    <scope>NUCLEOTIDE SEQUENCE</scope>
</reference>
<evidence type="ECO:0000313" key="1">
    <source>
        <dbReference type="EMBL" id="CAA0823259.1"/>
    </source>
</evidence>
<sequence length="335" mass="37868">TKLSNSRAMRVLRVLVRVPWTRTSVACCCYACVLAAMLLPNNSHKNSLTLALTLYSRQGKRKGVKIKQLPHATLKNRRHMVGGENEGNGLSHSHVRAKTKGKKMLGPCAPIHARILARKRNKMCTVFGELRDKMLGSNCKRRSSIPSLDVCIRARELFLRLKSFTAARNGLPAAAVNKKQRAPSFYHRGRGRLFTQIFRNRGALHHRDPRSSPRLRRPRLVDLYEEDFENNNIIKYLTAARDGLPAPAVNKKHRSPSFHSRGRLLTQIVAASRHVATAGPYITATRGALRGLQIFMKQILKTISLRCKLSFEVVLVLFALEHIFLLAFDWDSILK</sequence>
<name>A0A9N7N8G4_STRHE</name>
<feature type="non-terminal residue" evidence="1">
    <location>
        <position position="335"/>
    </location>
</feature>
<gene>
    <name evidence="1" type="ORF">SHERM_20425</name>
</gene>
<feature type="non-terminal residue" evidence="1">
    <location>
        <position position="1"/>
    </location>
</feature>
<dbReference type="EMBL" id="CACSLK010024540">
    <property type="protein sequence ID" value="CAA0823259.1"/>
    <property type="molecule type" value="Genomic_DNA"/>
</dbReference>
<dbReference type="AlphaFoldDB" id="A0A9N7N8G4"/>
<evidence type="ECO:0000313" key="2">
    <source>
        <dbReference type="Proteomes" id="UP001153555"/>
    </source>
</evidence>
<organism evidence="1 2">
    <name type="scientific">Striga hermonthica</name>
    <name type="common">Purple witchweed</name>
    <name type="synonym">Buchnera hermonthica</name>
    <dbReference type="NCBI Taxonomy" id="68872"/>
    <lineage>
        <taxon>Eukaryota</taxon>
        <taxon>Viridiplantae</taxon>
        <taxon>Streptophyta</taxon>
        <taxon>Embryophyta</taxon>
        <taxon>Tracheophyta</taxon>
        <taxon>Spermatophyta</taxon>
        <taxon>Magnoliopsida</taxon>
        <taxon>eudicotyledons</taxon>
        <taxon>Gunneridae</taxon>
        <taxon>Pentapetalae</taxon>
        <taxon>asterids</taxon>
        <taxon>lamiids</taxon>
        <taxon>Lamiales</taxon>
        <taxon>Orobanchaceae</taxon>
        <taxon>Buchnereae</taxon>
        <taxon>Striga</taxon>
    </lineage>
</organism>
<proteinExistence type="predicted"/>
<keyword evidence="2" id="KW-1185">Reference proteome</keyword>
<comment type="caution">
    <text evidence="1">The sequence shown here is derived from an EMBL/GenBank/DDBJ whole genome shotgun (WGS) entry which is preliminary data.</text>
</comment>
<dbReference type="Proteomes" id="UP001153555">
    <property type="component" value="Unassembled WGS sequence"/>
</dbReference>
<protein>
    <submittedName>
        <fullName evidence="1">Uncharacterized protein</fullName>
    </submittedName>
</protein>
<accession>A0A9N7N8G4</accession>